<name>A0A1I1JI72_9BACT</name>
<dbReference type="AlphaFoldDB" id="A0A1I1JI72"/>
<gene>
    <name evidence="1" type="ORF">SAMN05421780_1067</name>
</gene>
<reference evidence="1 2" key="1">
    <citation type="submission" date="2016-10" db="EMBL/GenBank/DDBJ databases">
        <authorList>
            <person name="de Groot N.N."/>
        </authorList>
    </citation>
    <scope>NUCLEOTIDE SEQUENCE [LARGE SCALE GENOMIC DNA]</scope>
    <source>
        <strain evidence="1 2">DSM 6793</strain>
    </source>
</reference>
<dbReference type="EMBL" id="FOLE01000006">
    <property type="protein sequence ID" value="SFC48244.1"/>
    <property type="molecule type" value="Genomic_DNA"/>
</dbReference>
<organism evidence="1 2">
    <name type="scientific">Flexibacter flexilis DSM 6793</name>
    <dbReference type="NCBI Taxonomy" id="927664"/>
    <lineage>
        <taxon>Bacteria</taxon>
        <taxon>Pseudomonadati</taxon>
        <taxon>Bacteroidota</taxon>
        <taxon>Cytophagia</taxon>
        <taxon>Cytophagales</taxon>
        <taxon>Flexibacteraceae</taxon>
        <taxon>Flexibacter</taxon>
    </lineage>
</organism>
<sequence length="58" mass="6652">MLFTDYERIFSIKKSRSSINLNGFSLKEKLTIISLLLGLLLRQVLDDGNTPCRPKILQ</sequence>
<dbReference type="Proteomes" id="UP000199514">
    <property type="component" value="Unassembled WGS sequence"/>
</dbReference>
<proteinExistence type="predicted"/>
<accession>A0A1I1JI72</accession>
<evidence type="ECO:0000313" key="2">
    <source>
        <dbReference type="Proteomes" id="UP000199514"/>
    </source>
</evidence>
<protein>
    <submittedName>
        <fullName evidence="1">Uncharacterized protein</fullName>
    </submittedName>
</protein>
<evidence type="ECO:0000313" key="1">
    <source>
        <dbReference type="EMBL" id="SFC48244.1"/>
    </source>
</evidence>
<keyword evidence="2" id="KW-1185">Reference proteome</keyword>